<gene>
    <name evidence="1" type="ORF">FNU79_16520</name>
</gene>
<proteinExistence type="predicted"/>
<dbReference type="RefSeq" id="WP_143721898.1">
    <property type="nucleotide sequence ID" value="NZ_VKDB01000029.1"/>
</dbReference>
<dbReference type="AlphaFoldDB" id="A0A553UK09"/>
<dbReference type="Proteomes" id="UP000316092">
    <property type="component" value="Unassembled WGS sequence"/>
</dbReference>
<sequence>MTKSNLTGMVLPKNALQVTDIKATTPFNQYLRDVAIQLGGSCEHSEFLMWKGGDSEALTGALAGSSAAAGYTIKNFEDLDAAVIKGTTGFQEFAMASSKNSYAAVWVTSSDDVMLGWCNVK</sequence>
<dbReference type="EMBL" id="VKDB01000029">
    <property type="protein sequence ID" value="TSA80545.1"/>
    <property type="molecule type" value="Genomic_DNA"/>
</dbReference>
<protein>
    <submittedName>
        <fullName evidence="1">Uncharacterized protein</fullName>
    </submittedName>
</protein>
<evidence type="ECO:0000313" key="2">
    <source>
        <dbReference type="Proteomes" id="UP000316092"/>
    </source>
</evidence>
<accession>A0A553UK09</accession>
<evidence type="ECO:0000313" key="1">
    <source>
        <dbReference type="EMBL" id="TSA80545.1"/>
    </source>
</evidence>
<keyword evidence="2" id="KW-1185">Reference proteome</keyword>
<organism evidence="1 2">
    <name type="scientific">Deinococcus detaillensis</name>
    <dbReference type="NCBI Taxonomy" id="2592048"/>
    <lineage>
        <taxon>Bacteria</taxon>
        <taxon>Thermotogati</taxon>
        <taxon>Deinococcota</taxon>
        <taxon>Deinococci</taxon>
        <taxon>Deinococcales</taxon>
        <taxon>Deinococcaceae</taxon>
        <taxon>Deinococcus</taxon>
    </lineage>
</organism>
<comment type="caution">
    <text evidence="1">The sequence shown here is derived from an EMBL/GenBank/DDBJ whole genome shotgun (WGS) entry which is preliminary data.</text>
</comment>
<dbReference type="OrthoDB" id="68131at2"/>
<name>A0A553UK09_9DEIO</name>
<reference evidence="1 2" key="1">
    <citation type="submission" date="2019-07" db="EMBL/GenBank/DDBJ databases">
        <title>Deinococcus detaillus sp. nov., isolated from humus soil in Antarctica.</title>
        <authorList>
            <person name="Zhang K."/>
        </authorList>
    </citation>
    <scope>NUCLEOTIDE SEQUENCE [LARGE SCALE GENOMIC DNA]</scope>
    <source>
        <strain evidence="1 2">H1</strain>
    </source>
</reference>